<evidence type="ECO:0000259" key="2">
    <source>
        <dbReference type="Pfam" id="PF14214"/>
    </source>
</evidence>
<feature type="signal peptide" evidence="1">
    <location>
        <begin position="1"/>
        <end position="22"/>
    </location>
</feature>
<evidence type="ECO:0000256" key="1">
    <source>
        <dbReference type="SAM" id="SignalP"/>
    </source>
</evidence>
<keyword evidence="1" id="KW-0732">Signal</keyword>
<protein>
    <recommendedName>
        <fullName evidence="2">Helitron helicase-like domain-containing protein</fullName>
    </recommendedName>
</protein>
<dbReference type="Pfam" id="PF14214">
    <property type="entry name" value="Helitron_like_N"/>
    <property type="match status" value="1"/>
</dbReference>
<feature type="chain" id="PRO_5034298877" description="Helitron helicase-like domain-containing protein" evidence="1">
    <location>
        <begin position="23"/>
        <end position="270"/>
    </location>
</feature>
<reference evidence="3" key="1">
    <citation type="submission" date="2021-05" db="EMBL/GenBank/DDBJ databases">
        <authorList>
            <person name="Alioto T."/>
            <person name="Alioto T."/>
            <person name="Gomez Garrido J."/>
        </authorList>
    </citation>
    <scope>NUCLEOTIDE SEQUENCE</scope>
</reference>
<organism evidence="3">
    <name type="scientific">Cacopsylla melanoneura</name>
    <dbReference type="NCBI Taxonomy" id="428564"/>
    <lineage>
        <taxon>Eukaryota</taxon>
        <taxon>Metazoa</taxon>
        <taxon>Ecdysozoa</taxon>
        <taxon>Arthropoda</taxon>
        <taxon>Hexapoda</taxon>
        <taxon>Insecta</taxon>
        <taxon>Pterygota</taxon>
        <taxon>Neoptera</taxon>
        <taxon>Paraneoptera</taxon>
        <taxon>Hemiptera</taxon>
        <taxon>Sternorrhyncha</taxon>
        <taxon>Psylloidea</taxon>
        <taxon>Psyllidae</taxon>
        <taxon>Psyllinae</taxon>
        <taxon>Cacopsylla</taxon>
    </lineage>
</organism>
<accession>A0A8D9BUG3</accession>
<dbReference type="InterPro" id="IPR025476">
    <property type="entry name" value="Helitron_helicase-like"/>
</dbReference>
<name>A0A8D9BUG3_9HEMI</name>
<dbReference type="PANTHER" id="PTHR10492">
    <property type="match status" value="1"/>
</dbReference>
<dbReference type="EMBL" id="HBUF01665020">
    <property type="protein sequence ID" value="CAG6789444.1"/>
    <property type="molecule type" value="Transcribed_RNA"/>
</dbReference>
<dbReference type="PANTHER" id="PTHR10492:SF57">
    <property type="entry name" value="ATP-DEPENDENT DNA HELICASE"/>
    <property type="match status" value="1"/>
</dbReference>
<dbReference type="AlphaFoldDB" id="A0A8D9BUG3"/>
<sequence>MEIFTIWVRWSFCLLLLQVVLGTCNNVVKTPMAYVPNYGRPDIFITFKCNPKWLDISDALFPGQKPEDRHDIVSRVFHLKVKKMMDFLIKFKVFGRVQCHMGSLEWQKRGLPHIHILVWLTEKISPHQVDSFISAEIPKKDEDPILYDIITKSMIHGPCGTLNPNSVCMKEGKCSKKFPRSFVSETQTGEDGYPTYRRRSPEEGGEKFALKLKSGTMCEIDNRWVVPYCPLLSRIFNAHINVEYCHSVKSIKYVCKYVNKGSDQAGNFPR</sequence>
<proteinExistence type="predicted"/>
<evidence type="ECO:0000313" key="3">
    <source>
        <dbReference type="EMBL" id="CAG6789444.1"/>
    </source>
</evidence>
<feature type="domain" description="Helitron helicase-like" evidence="2">
    <location>
        <begin position="30"/>
        <end position="118"/>
    </location>
</feature>